<dbReference type="EMBL" id="LQRA01000110">
    <property type="protein sequence ID" value="KZE71715.1"/>
    <property type="molecule type" value="Genomic_DNA"/>
</dbReference>
<organism evidence="1 2">
    <name type="scientific">Paenibacillus elgii</name>
    <dbReference type="NCBI Taxonomy" id="189691"/>
    <lineage>
        <taxon>Bacteria</taxon>
        <taxon>Bacillati</taxon>
        <taxon>Bacillota</taxon>
        <taxon>Bacilli</taxon>
        <taxon>Bacillales</taxon>
        <taxon>Paenibacillaceae</taxon>
        <taxon>Paenibacillus</taxon>
    </lineage>
</organism>
<accession>A0A163TFR2</accession>
<evidence type="ECO:0000313" key="1">
    <source>
        <dbReference type="EMBL" id="KZE71715.1"/>
    </source>
</evidence>
<dbReference type="RefSeq" id="WP_063188206.1">
    <property type="nucleotide sequence ID" value="NZ_LQRA01000110.1"/>
</dbReference>
<dbReference type="OrthoDB" id="2656905at2"/>
<keyword evidence="2" id="KW-1185">Reference proteome</keyword>
<comment type="caution">
    <text evidence="1">The sequence shown here is derived from an EMBL/GenBank/DDBJ whole genome shotgun (WGS) entry which is preliminary data.</text>
</comment>
<protein>
    <submittedName>
        <fullName evidence="1">Uncharacterized protein</fullName>
    </submittedName>
</protein>
<proteinExistence type="predicted"/>
<name>A0A163TFR2_9BACL</name>
<dbReference type="AlphaFoldDB" id="A0A163TFR2"/>
<gene>
    <name evidence="1" type="ORF">AV654_05785</name>
</gene>
<evidence type="ECO:0000313" key="2">
    <source>
        <dbReference type="Proteomes" id="UP000076563"/>
    </source>
</evidence>
<reference evidence="2" key="1">
    <citation type="submission" date="2016-01" db="EMBL/GenBank/DDBJ databases">
        <title>Draft genome of Chromobacterium sp. F49.</title>
        <authorList>
            <person name="Hong K.W."/>
        </authorList>
    </citation>
    <scope>NUCLEOTIDE SEQUENCE [LARGE SCALE GENOMIC DNA]</scope>
    <source>
        <strain evidence="2">M63</strain>
    </source>
</reference>
<sequence>MARRSREEILKEVERIQEIREKVVAGEEVKRPNCGQTLMFFQKDSGRHPEIFCPNDDLEVLIEYDRLSKED</sequence>
<dbReference type="Proteomes" id="UP000076563">
    <property type="component" value="Unassembled WGS sequence"/>
</dbReference>